<dbReference type="AlphaFoldDB" id="A0AAD8DVJ6"/>
<reference evidence="3" key="1">
    <citation type="submission" date="2023-03" db="EMBL/GenBank/DDBJ databases">
        <title>Chromosome-level genomes of two armyworms, Mythimna separata and Mythimna loreyi, provide insights into the biosynthesis and reception of sex pheromones.</title>
        <authorList>
            <person name="Zhao H."/>
        </authorList>
    </citation>
    <scope>NUCLEOTIDE SEQUENCE</scope>
    <source>
        <strain evidence="3">BeijingLab</strain>
        <tissue evidence="3">Pupa</tissue>
    </source>
</reference>
<sequence>MAAFFDPRSVTGRDLNDDQVLQILGDGNLSEIEDFDEDDDDFQPNVLEDLNFDDMISGIEAEEEPELDPEPNTRPDTLAPSTPFQVERRQRTTRLAPRKRVWKQVPFQDSSHDYPSLPVSTVRTPMEYFSDYFDKDFIEEISRCTNLYHLRKTGRELKTTAVDIAKVFSIHIIIGCIPYPRIPMYWRAGLRLEVISKQMARDQFLTIRNALHVVDSDEAPPSERTNPLWKVQPMINKVKATCNKLERVPGFYSIDEQMVPFTGRCSLRQVVRNKPRPVGLKNFVLTTSEGLMLDFDIYQGAKTMFGDSPLGLGPSVVLHLSKSVPPGSCIYNDRYFTTVALIEEMHKRNLHCTGTIMINRIPDRAAIKFKTDARMTRGESQAYVCKPTVIVKWKDNKSVLMASNCTGSSTTSVVKRWDKSRKTYVDVSAPKVIERYNQNMGGVDVLDQQMEYYRTFIKTRKWTLKVLIHFLDLAIVNSWRLYRNDCQANKLSRKDILPLLDFRLNIADGLSCIPPKERRMSSDTENDAVDENDFPIRRHYRPANKPSEAKRYDGYDHFPVFDEIKAPRMCRHEACNSRTKIRCEKCDTYLCISRGKDCFKSYHQKP</sequence>
<dbReference type="InterPro" id="IPR029526">
    <property type="entry name" value="PGBD"/>
</dbReference>
<evidence type="ECO:0000313" key="3">
    <source>
        <dbReference type="EMBL" id="KAJ8726353.1"/>
    </source>
</evidence>
<name>A0AAD8DVJ6_MYTSE</name>
<organism evidence="3 4">
    <name type="scientific">Mythimna separata</name>
    <name type="common">Oriental armyworm</name>
    <name type="synonym">Pseudaletia separata</name>
    <dbReference type="NCBI Taxonomy" id="271217"/>
    <lineage>
        <taxon>Eukaryota</taxon>
        <taxon>Metazoa</taxon>
        <taxon>Ecdysozoa</taxon>
        <taxon>Arthropoda</taxon>
        <taxon>Hexapoda</taxon>
        <taxon>Insecta</taxon>
        <taxon>Pterygota</taxon>
        <taxon>Neoptera</taxon>
        <taxon>Endopterygota</taxon>
        <taxon>Lepidoptera</taxon>
        <taxon>Glossata</taxon>
        <taxon>Ditrysia</taxon>
        <taxon>Noctuoidea</taxon>
        <taxon>Noctuidae</taxon>
        <taxon>Noctuinae</taxon>
        <taxon>Hadenini</taxon>
        <taxon>Mythimna</taxon>
    </lineage>
</organism>
<gene>
    <name evidence="3" type="ORF">PYW07_001051</name>
</gene>
<accession>A0AAD8DVJ6</accession>
<dbReference type="EMBL" id="JARGEI010000009">
    <property type="protein sequence ID" value="KAJ8726353.1"/>
    <property type="molecule type" value="Genomic_DNA"/>
</dbReference>
<comment type="caution">
    <text evidence="3">The sequence shown here is derived from an EMBL/GenBank/DDBJ whole genome shotgun (WGS) entry which is preliminary data.</text>
</comment>
<evidence type="ECO:0000259" key="2">
    <source>
        <dbReference type="Pfam" id="PF13843"/>
    </source>
</evidence>
<proteinExistence type="predicted"/>
<keyword evidence="4" id="KW-1185">Reference proteome</keyword>
<dbReference type="PANTHER" id="PTHR47272">
    <property type="entry name" value="DDE_TNP_1_7 DOMAIN-CONTAINING PROTEIN"/>
    <property type="match status" value="1"/>
</dbReference>
<feature type="domain" description="PiggyBac transposable element-derived protein" evidence="2">
    <location>
        <begin position="124"/>
        <end position="479"/>
    </location>
</feature>
<protein>
    <recommendedName>
        <fullName evidence="2">PiggyBac transposable element-derived protein domain-containing protein</fullName>
    </recommendedName>
</protein>
<dbReference type="PANTHER" id="PTHR47272:SF2">
    <property type="entry name" value="PIGGYBAC TRANSPOSABLE ELEMENT-DERIVED PROTEIN 3-LIKE"/>
    <property type="match status" value="1"/>
</dbReference>
<evidence type="ECO:0000313" key="4">
    <source>
        <dbReference type="Proteomes" id="UP001231518"/>
    </source>
</evidence>
<dbReference type="Pfam" id="PF13843">
    <property type="entry name" value="DDE_Tnp_1_7"/>
    <property type="match status" value="1"/>
</dbReference>
<dbReference type="CDD" id="cd19757">
    <property type="entry name" value="Bbox1"/>
    <property type="match status" value="1"/>
</dbReference>
<feature type="region of interest" description="Disordered" evidence="1">
    <location>
        <begin position="62"/>
        <end position="85"/>
    </location>
</feature>
<dbReference type="Proteomes" id="UP001231518">
    <property type="component" value="Chromosome 10"/>
</dbReference>
<evidence type="ECO:0000256" key="1">
    <source>
        <dbReference type="SAM" id="MobiDB-lite"/>
    </source>
</evidence>